<organism evidence="1 2">
    <name type="scientific">Paenibacillus allorhizoplanae</name>
    <dbReference type="NCBI Taxonomy" id="2905648"/>
    <lineage>
        <taxon>Bacteria</taxon>
        <taxon>Bacillati</taxon>
        <taxon>Bacillota</taxon>
        <taxon>Bacilli</taxon>
        <taxon>Bacillales</taxon>
        <taxon>Paenibacillaceae</taxon>
        <taxon>Paenibacillus</taxon>
    </lineage>
</organism>
<dbReference type="Proteomes" id="UP000838821">
    <property type="component" value="Unassembled WGS sequence"/>
</dbReference>
<accession>A0ABN8GDG8</accession>
<gene>
    <name evidence="1" type="ORF">PAECIP111891_02119</name>
</gene>
<keyword evidence="2" id="KW-1185">Reference proteome</keyword>
<reference evidence="1" key="1">
    <citation type="submission" date="2022-01" db="EMBL/GenBank/DDBJ databases">
        <authorList>
            <person name="Criscuolo A."/>
        </authorList>
    </citation>
    <scope>NUCLEOTIDE SEQUENCE</scope>
    <source>
        <strain evidence="1">CIP111891</strain>
    </source>
</reference>
<evidence type="ECO:0000313" key="2">
    <source>
        <dbReference type="Proteomes" id="UP000838821"/>
    </source>
</evidence>
<evidence type="ECO:0000313" key="1">
    <source>
        <dbReference type="EMBL" id="CAH1202290.1"/>
    </source>
</evidence>
<protein>
    <submittedName>
        <fullName evidence="1">Uncharacterized protein</fullName>
    </submittedName>
</protein>
<comment type="caution">
    <text evidence="1">The sequence shown here is derived from an EMBL/GenBank/DDBJ whole genome shotgun (WGS) entry which is preliminary data.</text>
</comment>
<dbReference type="EMBL" id="CAKMMW010000004">
    <property type="protein sequence ID" value="CAH1202290.1"/>
    <property type="molecule type" value="Genomic_DNA"/>
</dbReference>
<proteinExistence type="predicted"/>
<sequence length="155" mass="17808">MMIKNVELVCNEDCSYGCIPYLPIPADLQGLDLLSTWFEQLSEAAMLLSKTSDFVIINDIDSFNSWVEIQKSDEHVFISHIISEKKAGQGTLLFKPLSNYIDGPWVKQSVPINVFLNEVINKTQAFMNELIAHNKNFLYVNWLKRTMHNIKNIDI</sequence>
<name>A0ABN8GDG8_9BACL</name>